<dbReference type="Proteomes" id="UP000585681">
    <property type="component" value="Unassembled WGS sequence"/>
</dbReference>
<dbReference type="Pfam" id="PF00126">
    <property type="entry name" value="HTH_1"/>
    <property type="match status" value="1"/>
</dbReference>
<evidence type="ECO:0000313" key="7">
    <source>
        <dbReference type="EMBL" id="MBB4022286.1"/>
    </source>
</evidence>
<feature type="domain" description="HTH lysR-type" evidence="6">
    <location>
        <begin position="3"/>
        <end position="60"/>
    </location>
</feature>
<evidence type="ECO:0000256" key="3">
    <source>
        <dbReference type="ARBA" id="ARBA00023125"/>
    </source>
</evidence>
<dbReference type="FunFam" id="1.10.10.10:FF:000001">
    <property type="entry name" value="LysR family transcriptional regulator"/>
    <property type="match status" value="1"/>
</dbReference>
<keyword evidence="2" id="KW-0805">Transcription regulation</keyword>
<evidence type="ECO:0000256" key="2">
    <source>
        <dbReference type="ARBA" id="ARBA00023015"/>
    </source>
</evidence>
<dbReference type="Gene3D" id="1.10.10.10">
    <property type="entry name" value="Winged helix-like DNA-binding domain superfamily/Winged helix DNA-binding domain"/>
    <property type="match status" value="1"/>
</dbReference>
<name>A0A840CHM7_9RHOB</name>
<gene>
    <name evidence="7" type="ORF">GGR17_002095</name>
</gene>
<dbReference type="Gene3D" id="3.40.190.10">
    <property type="entry name" value="Periplasmic binding protein-like II"/>
    <property type="match status" value="2"/>
</dbReference>
<dbReference type="InterPro" id="IPR036390">
    <property type="entry name" value="WH_DNA-bd_sf"/>
</dbReference>
<dbReference type="RefSeq" id="WP_054538923.1">
    <property type="nucleotide sequence ID" value="NZ_JACIEQ010000002.1"/>
</dbReference>
<dbReference type="Pfam" id="PF03466">
    <property type="entry name" value="LysR_substrate"/>
    <property type="match status" value="1"/>
</dbReference>
<dbReference type="InterPro" id="IPR005119">
    <property type="entry name" value="LysR_subst-bd"/>
</dbReference>
<comment type="similarity">
    <text evidence="1">Belongs to the LysR transcriptional regulatory family.</text>
</comment>
<evidence type="ECO:0000256" key="4">
    <source>
        <dbReference type="ARBA" id="ARBA00023159"/>
    </source>
</evidence>
<accession>A0A840CHM7</accession>
<proteinExistence type="inferred from homology"/>
<dbReference type="InterPro" id="IPR000847">
    <property type="entry name" value="LysR_HTH_N"/>
</dbReference>
<comment type="caution">
    <text evidence="7">The sequence shown here is derived from an EMBL/GenBank/DDBJ whole genome shotgun (WGS) entry which is preliminary data.</text>
</comment>
<evidence type="ECO:0000313" key="8">
    <source>
        <dbReference type="Proteomes" id="UP000585681"/>
    </source>
</evidence>
<organism evidence="7 8">
    <name type="scientific">Actibacterium naphthalenivorans</name>
    <dbReference type="NCBI Taxonomy" id="1614693"/>
    <lineage>
        <taxon>Bacteria</taxon>
        <taxon>Pseudomonadati</taxon>
        <taxon>Pseudomonadota</taxon>
        <taxon>Alphaproteobacteria</taxon>
        <taxon>Rhodobacterales</taxon>
        <taxon>Roseobacteraceae</taxon>
        <taxon>Actibacterium</taxon>
    </lineage>
</organism>
<dbReference type="InterPro" id="IPR036388">
    <property type="entry name" value="WH-like_DNA-bd_sf"/>
</dbReference>
<keyword evidence="8" id="KW-1185">Reference proteome</keyword>
<dbReference type="GO" id="GO:0003700">
    <property type="term" value="F:DNA-binding transcription factor activity"/>
    <property type="evidence" value="ECO:0007669"/>
    <property type="project" value="InterPro"/>
</dbReference>
<evidence type="ECO:0000256" key="5">
    <source>
        <dbReference type="ARBA" id="ARBA00023163"/>
    </source>
</evidence>
<keyword evidence="3" id="KW-0238">DNA-binding</keyword>
<dbReference type="CDD" id="cd08411">
    <property type="entry name" value="PBP2_OxyR"/>
    <property type="match status" value="1"/>
</dbReference>
<sequence>MNITFRQLSYFIALAEARNFGRAAAQMHVSQPALSVQIKELEAQLGAQLVERQPRKIVLTPAGHELLRHARRIMEEMRALQLSARWQKGLAGKLTLGVIPTVAPYLIPVALPLLRTRDTSLELGVREARTERLLNDLGEGLLDAAVIAIPSHMDHLVEEALFEDRFLLAGSEAQLSALDGQTEGLKPTELNPDRLLLLEEGHCLADQALEVCALKRSQTRVDLGASSLATLCGLVAEGFGLTFLPEIGLKSETASTGHLAIRRFEEPQPRRTIGLVRRRLSRDDGWFRDLAEILREAGESLLDQARRASPPGA</sequence>
<dbReference type="SUPFAM" id="SSF46785">
    <property type="entry name" value="Winged helix' DNA-binding domain"/>
    <property type="match status" value="1"/>
</dbReference>
<keyword evidence="5" id="KW-0804">Transcription</keyword>
<dbReference type="EMBL" id="JACIEQ010000002">
    <property type="protein sequence ID" value="MBB4022286.1"/>
    <property type="molecule type" value="Genomic_DNA"/>
</dbReference>
<dbReference type="PROSITE" id="PS50931">
    <property type="entry name" value="HTH_LYSR"/>
    <property type="match status" value="1"/>
</dbReference>
<dbReference type="GO" id="GO:0003677">
    <property type="term" value="F:DNA binding"/>
    <property type="evidence" value="ECO:0007669"/>
    <property type="project" value="UniProtKB-KW"/>
</dbReference>
<dbReference type="PANTHER" id="PTHR30346:SF26">
    <property type="entry name" value="HYDROGEN PEROXIDE-INDUCIBLE GENES ACTIVATOR"/>
    <property type="match status" value="1"/>
</dbReference>
<dbReference type="PANTHER" id="PTHR30346">
    <property type="entry name" value="TRANSCRIPTIONAL DUAL REGULATOR HCAR-RELATED"/>
    <property type="match status" value="1"/>
</dbReference>
<dbReference type="GO" id="GO:0032993">
    <property type="term" value="C:protein-DNA complex"/>
    <property type="evidence" value="ECO:0007669"/>
    <property type="project" value="TreeGrafter"/>
</dbReference>
<evidence type="ECO:0000259" key="6">
    <source>
        <dbReference type="PROSITE" id="PS50931"/>
    </source>
</evidence>
<dbReference type="SUPFAM" id="SSF53850">
    <property type="entry name" value="Periplasmic binding protein-like II"/>
    <property type="match status" value="1"/>
</dbReference>
<keyword evidence="4" id="KW-0010">Activator</keyword>
<dbReference type="AlphaFoldDB" id="A0A840CHM7"/>
<dbReference type="PRINTS" id="PR00039">
    <property type="entry name" value="HTHLYSR"/>
</dbReference>
<reference evidence="7" key="1">
    <citation type="submission" date="2020-08" db="EMBL/GenBank/DDBJ databases">
        <title>Genomic Encyclopedia of Type Strains, Phase IV (KMG-IV): sequencing the most valuable type-strain genomes for metagenomic binning, comparative biology and taxonomic classification.</title>
        <authorList>
            <person name="Goeker M."/>
        </authorList>
    </citation>
    <scope>NUCLEOTIDE SEQUENCE [LARGE SCALE GENOMIC DNA]</scope>
    <source>
        <strain evidence="7">DSM 105040</strain>
    </source>
</reference>
<protein>
    <submittedName>
        <fullName evidence="7">LysR family hydrogen peroxide-inducible transcriptional activator</fullName>
    </submittedName>
</protein>
<evidence type="ECO:0000256" key="1">
    <source>
        <dbReference type="ARBA" id="ARBA00009437"/>
    </source>
</evidence>